<accession>A0A2K1SUS0</accession>
<dbReference type="SUPFAM" id="SSF89550">
    <property type="entry name" value="PHP domain-like"/>
    <property type="match status" value="1"/>
</dbReference>
<gene>
    <name evidence="2" type="ORF">BFS05_04225</name>
</gene>
<reference evidence="2 3" key="1">
    <citation type="submission" date="2016-10" db="EMBL/GenBank/DDBJ databases">
        <authorList>
            <person name="Varghese N."/>
        </authorList>
    </citation>
    <scope>NUCLEOTIDE SEQUENCE [LARGE SCALE GENOMIC DNA]</scope>
    <source>
        <strain evidence="2 3">KA00225</strain>
    </source>
</reference>
<dbReference type="PANTHER" id="PTHR42924">
    <property type="entry name" value="EXONUCLEASE"/>
    <property type="match status" value="1"/>
</dbReference>
<dbReference type="InterPro" id="IPR004013">
    <property type="entry name" value="PHP_dom"/>
</dbReference>
<dbReference type="Proteomes" id="UP000236146">
    <property type="component" value="Unassembled WGS sequence"/>
</dbReference>
<dbReference type="GO" id="GO:0035312">
    <property type="term" value="F:5'-3' DNA exonuclease activity"/>
    <property type="evidence" value="ECO:0007669"/>
    <property type="project" value="TreeGrafter"/>
</dbReference>
<proteinExistence type="predicted"/>
<dbReference type="OrthoDB" id="9804333at2"/>
<dbReference type="Pfam" id="PF02811">
    <property type="entry name" value="PHP"/>
    <property type="match status" value="1"/>
</dbReference>
<dbReference type="SMART" id="SM00481">
    <property type="entry name" value="POLIIIAc"/>
    <property type="match status" value="1"/>
</dbReference>
<feature type="domain" description="Polymerase/histidinol phosphatase N-terminal" evidence="1">
    <location>
        <begin position="49"/>
        <end position="114"/>
    </location>
</feature>
<dbReference type="EMBL" id="MNLH01000003">
    <property type="protein sequence ID" value="PNS43252.1"/>
    <property type="molecule type" value="Genomic_DNA"/>
</dbReference>
<evidence type="ECO:0000259" key="1">
    <source>
        <dbReference type="SMART" id="SM00481"/>
    </source>
</evidence>
<dbReference type="CDD" id="cd07438">
    <property type="entry name" value="PHP_HisPPase_AMP"/>
    <property type="match status" value="1"/>
</dbReference>
<dbReference type="RefSeq" id="WP_103084742.1">
    <property type="nucleotide sequence ID" value="NZ_MNLH01000003.1"/>
</dbReference>
<dbReference type="GO" id="GO:0004534">
    <property type="term" value="F:5'-3' RNA exonuclease activity"/>
    <property type="evidence" value="ECO:0007669"/>
    <property type="project" value="TreeGrafter"/>
</dbReference>
<evidence type="ECO:0000313" key="3">
    <source>
        <dbReference type="Proteomes" id="UP000236146"/>
    </source>
</evidence>
<evidence type="ECO:0000313" key="2">
    <source>
        <dbReference type="EMBL" id="PNS43252.1"/>
    </source>
</evidence>
<sequence>MTVNGNDNESTKKHCCESINDNECDYKNTFSYNTSLHYDSLIHSHISGWDLHCHTTYSDGTKTPQDLIKIAKKLNIEGVAITDHDTTSGWDDFQKAASKENMPVLYGSEITAEDHGISVHMLAYQYNPEDNLVTKMFATTRKRRIDRTRAMVERMSKDYPITWEDVLAQASYGELTTIGRPHIADALVAAGIFETRSQAFAGPISPHGPYYIPTPSPNVYEVIEAVKHAGGVSVIAHPADYSRNSILLSDDQIISYAHSGLNGLEVYHRGNSLTQRQRLLKIAKDYNLLITGGSDWHGDGKPNLLGEELTGRETVNKILKLGYKL</sequence>
<dbReference type="Gene3D" id="3.20.20.140">
    <property type="entry name" value="Metal-dependent hydrolases"/>
    <property type="match status" value="1"/>
</dbReference>
<organism evidence="2 3">
    <name type="scientific">Gardnerella vaginalis</name>
    <dbReference type="NCBI Taxonomy" id="2702"/>
    <lineage>
        <taxon>Bacteria</taxon>
        <taxon>Bacillati</taxon>
        <taxon>Actinomycetota</taxon>
        <taxon>Actinomycetes</taxon>
        <taxon>Bifidobacteriales</taxon>
        <taxon>Bifidobacteriaceae</taxon>
        <taxon>Gardnerella</taxon>
    </lineage>
</organism>
<name>A0A2K1SUS0_GARVA</name>
<comment type="caution">
    <text evidence="2">The sequence shown here is derived from an EMBL/GenBank/DDBJ whole genome shotgun (WGS) entry which is preliminary data.</text>
</comment>
<dbReference type="InterPro" id="IPR016195">
    <property type="entry name" value="Pol/histidinol_Pase-like"/>
</dbReference>
<protein>
    <submittedName>
        <fullName evidence="2">Phosphatase</fullName>
    </submittedName>
</protein>
<dbReference type="AlphaFoldDB" id="A0A2K1SUS0"/>
<dbReference type="Gene3D" id="1.10.150.650">
    <property type="match status" value="1"/>
</dbReference>
<dbReference type="PANTHER" id="PTHR42924:SF3">
    <property type="entry name" value="POLYMERASE_HISTIDINOL PHOSPHATASE N-TERMINAL DOMAIN-CONTAINING PROTEIN"/>
    <property type="match status" value="1"/>
</dbReference>
<dbReference type="InterPro" id="IPR003141">
    <property type="entry name" value="Pol/His_phosphatase_N"/>
</dbReference>
<dbReference type="InterPro" id="IPR052018">
    <property type="entry name" value="PHP_domain"/>
</dbReference>